<proteinExistence type="predicted"/>
<dbReference type="EMBL" id="CM042025">
    <property type="protein sequence ID" value="KAI3807619.1"/>
    <property type="molecule type" value="Genomic_DNA"/>
</dbReference>
<evidence type="ECO:0000313" key="2">
    <source>
        <dbReference type="Proteomes" id="UP001056120"/>
    </source>
</evidence>
<name>A0ACB9II82_9ASTR</name>
<gene>
    <name evidence="1" type="ORF">L1987_23550</name>
</gene>
<reference evidence="1 2" key="2">
    <citation type="journal article" date="2022" name="Mol. Ecol. Resour.">
        <title>The genomes of chicory, endive, great burdock and yacon provide insights into Asteraceae paleo-polyploidization history and plant inulin production.</title>
        <authorList>
            <person name="Fan W."/>
            <person name="Wang S."/>
            <person name="Wang H."/>
            <person name="Wang A."/>
            <person name="Jiang F."/>
            <person name="Liu H."/>
            <person name="Zhao H."/>
            <person name="Xu D."/>
            <person name="Zhang Y."/>
        </authorList>
    </citation>
    <scope>NUCLEOTIDE SEQUENCE [LARGE SCALE GENOMIC DNA]</scope>
    <source>
        <strain evidence="2">cv. Yunnan</strain>
        <tissue evidence="1">Leaves</tissue>
    </source>
</reference>
<organism evidence="1 2">
    <name type="scientific">Smallanthus sonchifolius</name>
    <dbReference type="NCBI Taxonomy" id="185202"/>
    <lineage>
        <taxon>Eukaryota</taxon>
        <taxon>Viridiplantae</taxon>
        <taxon>Streptophyta</taxon>
        <taxon>Embryophyta</taxon>
        <taxon>Tracheophyta</taxon>
        <taxon>Spermatophyta</taxon>
        <taxon>Magnoliopsida</taxon>
        <taxon>eudicotyledons</taxon>
        <taxon>Gunneridae</taxon>
        <taxon>Pentapetalae</taxon>
        <taxon>asterids</taxon>
        <taxon>campanulids</taxon>
        <taxon>Asterales</taxon>
        <taxon>Asteraceae</taxon>
        <taxon>Asteroideae</taxon>
        <taxon>Heliantheae alliance</taxon>
        <taxon>Millerieae</taxon>
        <taxon>Smallanthus</taxon>
    </lineage>
</organism>
<protein>
    <submittedName>
        <fullName evidence="1">Uncharacterized protein</fullName>
    </submittedName>
</protein>
<evidence type="ECO:0000313" key="1">
    <source>
        <dbReference type="EMBL" id="KAI3807619.1"/>
    </source>
</evidence>
<reference evidence="2" key="1">
    <citation type="journal article" date="2022" name="Mol. Ecol. Resour.">
        <title>The genomes of chicory, endive, great burdock and yacon provide insights into Asteraceae palaeo-polyploidization history and plant inulin production.</title>
        <authorList>
            <person name="Fan W."/>
            <person name="Wang S."/>
            <person name="Wang H."/>
            <person name="Wang A."/>
            <person name="Jiang F."/>
            <person name="Liu H."/>
            <person name="Zhao H."/>
            <person name="Xu D."/>
            <person name="Zhang Y."/>
        </authorList>
    </citation>
    <scope>NUCLEOTIDE SEQUENCE [LARGE SCALE GENOMIC DNA]</scope>
    <source>
        <strain evidence="2">cv. Yunnan</strain>
    </source>
</reference>
<keyword evidence="2" id="KW-1185">Reference proteome</keyword>
<dbReference type="Proteomes" id="UP001056120">
    <property type="component" value="Linkage Group LG08"/>
</dbReference>
<accession>A0ACB9II82</accession>
<comment type="caution">
    <text evidence="1">The sequence shown here is derived from an EMBL/GenBank/DDBJ whole genome shotgun (WGS) entry which is preliminary data.</text>
</comment>
<sequence>MSIATSALAEAYVMRKHYQENMKKTMFNAQGATKESVLNSDDDRVPSTIGCFKASGFVARNIVVVKYCGHDHAMADMPVPTRFYRVSLRLLDNSQLSTKPEACIAVQNEAWGVPLNRHTINSTANLYYPNHIPISTNLRNKSATGAVILCFSIQGPVEIEDAEVAVWVANATGLIFVIPTIRIDMIQGTKHNNYLSQSM</sequence>